<evidence type="ECO:0000313" key="11">
    <source>
        <dbReference type="EMBL" id="KAI1707923.1"/>
    </source>
</evidence>
<dbReference type="InterPro" id="IPR029021">
    <property type="entry name" value="Prot-tyrosine_phosphatase-like"/>
</dbReference>
<evidence type="ECO:0000256" key="1">
    <source>
        <dbReference type="ARBA" id="ARBA00009580"/>
    </source>
</evidence>
<protein>
    <recommendedName>
        <fullName evidence="2">protein-tyrosine-phosphatase</fullName>
        <ecNumber evidence="2">3.1.3.48</ecNumber>
    </recommendedName>
</protein>
<proteinExistence type="inferred from homology"/>
<evidence type="ECO:0000256" key="6">
    <source>
        <dbReference type="ARBA" id="ARBA00023157"/>
    </source>
</evidence>
<reference evidence="11" key="1">
    <citation type="submission" date="2022-01" db="EMBL/GenBank/DDBJ databases">
        <title>Genome Sequence Resource for Two Populations of Ditylenchus destructor, the Migratory Endoparasitic Phytonematode.</title>
        <authorList>
            <person name="Zhang H."/>
            <person name="Lin R."/>
            <person name="Xie B."/>
        </authorList>
    </citation>
    <scope>NUCLEOTIDE SEQUENCE</scope>
    <source>
        <strain evidence="11">BazhouSP</strain>
    </source>
</reference>
<dbReference type="Proteomes" id="UP001201812">
    <property type="component" value="Unassembled WGS sequence"/>
</dbReference>
<gene>
    <name evidence="11" type="ORF">DdX_12155</name>
</gene>
<comment type="similarity">
    <text evidence="1">Belongs to the protein-tyrosine phosphatase family.</text>
</comment>
<evidence type="ECO:0000256" key="7">
    <source>
        <dbReference type="ARBA" id="ARBA00023288"/>
    </source>
</evidence>
<dbReference type="InterPro" id="IPR000387">
    <property type="entry name" value="Tyr_Pase_dom"/>
</dbReference>
<evidence type="ECO:0000256" key="4">
    <source>
        <dbReference type="ARBA" id="ARBA00022801"/>
    </source>
</evidence>
<organism evidence="11 12">
    <name type="scientific">Ditylenchus destructor</name>
    <dbReference type="NCBI Taxonomy" id="166010"/>
    <lineage>
        <taxon>Eukaryota</taxon>
        <taxon>Metazoa</taxon>
        <taxon>Ecdysozoa</taxon>
        <taxon>Nematoda</taxon>
        <taxon>Chromadorea</taxon>
        <taxon>Rhabditida</taxon>
        <taxon>Tylenchina</taxon>
        <taxon>Tylenchomorpha</taxon>
        <taxon>Sphaerularioidea</taxon>
        <taxon>Anguinidae</taxon>
        <taxon>Anguininae</taxon>
        <taxon>Ditylenchus</taxon>
    </lineage>
</organism>
<keyword evidence="4" id="KW-0378">Hydrolase</keyword>
<evidence type="ECO:0000256" key="2">
    <source>
        <dbReference type="ARBA" id="ARBA00013064"/>
    </source>
</evidence>
<dbReference type="PANTHER" id="PTHR23339">
    <property type="entry name" value="TYROSINE SPECIFIC PROTEIN PHOSPHATASE AND DUAL SPECIFICITY PROTEIN PHOSPHATASE"/>
    <property type="match status" value="1"/>
</dbReference>
<keyword evidence="7" id="KW-0449">Lipoprotein</keyword>
<evidence type="ECO:0000259" key="10">
    <source>
        <dbReference type="PROSITE" id="PS50056"/>
    </source>
</evidence>
<dbReference type="GO" id="GO:0004725">
    <property type="term" value="F:protein tyrosine phosphatase activity"/>
    <property type="evidence" value="ECO:0007669"/>
    <property type="project" value="UniProtKB-EC"/>
</dbReference>
<keyword evidence="8" id="KW-0636">Prenylation</keyword>
<dbReference type="InterPro" id="IPR050561">
    <property type="entry name" value="PTP"/>
</dbReference>
<dbReference type="PROSITE" id="PS50056">
    <property type="entry name" value="TYR_PHOSPHATASE_2"/>
    <property type="match status" value="1"/>
</dbReference>
<keyword evidence="3" id="KW-0488">Methylation</keyword>
<comment type="catalytic activity">
    <reaction evidence="9">
        <text>O-phospho-L-tyrosyl-[protein] + H2O = L-tyrosyl-[protein] + phosphate</text>
        <dbReference type="Rhea" id="RHEA:10684"/>
        <dbReference type="Rhea" id="RHEA-COMP:10136"/>
        <dbReference type="Rhea" id="RHEA-COMP:20101"/>
        <dbReference type="ChEBI" id="CHEBI:15377"/>
        <dbReference type="ChEBI" id="CHEBI:43474"/>
        <dbReference type="ChEBI" id="CHEBI:46858"/>
        <dbReference type="ChEBI" id="CHEBI:61978"/>
        <dbReference type="EC" id="3.1.3.48"/>
    </reaction>
</comment>
<dbReference type="EC" id="3.1.3.48" evidence="2"/>
<dbReference type="FunFam" id="3.90.190.10:FF:000086">
    <property type="entry name" value="Protein tyrosine phosphatase-like protein"/>
    <property type="match status" value="1"/>
</dbReference>
<evidence type="ECO:0000313" key="12">
    <source>
        <dbReference type="Proteomes" id="UP001201812"/>
    </source>
</evidence>
<dbReference type="SUPFAM" id="SSF52799">
    <property type="entry name" value="(Phosphotyrosine protein) phosphatases II"/>
    <property type="match status" value="1"/>
</dbReference>
<comment type="caution">
    <text evidence="11">The sequence shown here is derived from an EMBL/GenBank/DDBJ whole genome shotgun (WGS) entry which is preliminary data.</text>
</comment>
<dbReference type="AlphaFoldDB" id="A0AAD4N191"/>
<dbReference type="CDD" id="cd14500">
    <property type="entry name" value="PTP-IVa"/>
    <property type="match status" value="1"/>
</dbReference>
<evidence type="ECO:0000256" key="8">
    <source>
        <dbReference type="ARBA" id="ARBA00023289"/>
    </source>
</evidence>
<dbReference type="InterPro" id="IPR016130">
    <property type="entry name" value="Tyr_Pase_AS"/>
</dbReference>
<evidence type="ECO:0000256" key="9">
    <source>
        <dbReference type="ARBA" id="ARBA00051722"/>
    </source>
</evidence>
<accession>A0AAD4N191</accession>
<keyword evidence="12" id="KW-1185">Reference proteome</keyword>
<evidence type="ECO:0000256" key="5">
    <source>
        <dbReference type="ARBA" id="ARBA00022912"/>
    </source>
</evidence>
<keyword evidence="5" id="KW-0904">Protein phosphatase</keyword>
<sequence length="209" mass="23318">MTAETLPVIGSPTQTYFKPALSEIKFGRMRFLITDRPTEYGLEHFINVLQRYGVKTVVRVCSPTYAGDQLKKCGIEVVDWEFADGSPPPDEIIDKWLTLVENYFGNLALSPMKDLGDGAVKIPANNLPSCLAVHCVAGLGRSPVMVGIALLEAGMPVNDVIFLIRTHRRGALNEKQLEFLKSYKSNGRLRKLRFVGCQENKDRKNCSIM</sequence>
<keyword evidence="6" id="KW-1015">Disulfide bond</keyword>
<dbReference type="EMBL" id="JAKKPZ010000038">
    <property type="protein sequence ID" value="KAI1707923.1"/>
    <property type="molecule type" value="Genomic_DNA"/>
</dbReference>
<evidence type="ECO:0000256" key="3">
    <source>
        <dbReference type="ARBA" id="ARBA00022481"/>
    </source>
</evidence>
<dbReference type="Gene3D" id="3.90.190.10">
    <property type="entry name" value="Protein tyrosine phosphatase superfamily"/>
    <property type="match status" value="1"/>
</dbReference>
<name>A0AAD4N191_9BILA</name>
<dbReference type="GO" id="GO:0005737">
    <property type="term" value="C:cytoplasm"/>
    <property type="evidence" value="ECO:0007669"/>
    <property type="project" value="UniProtKB-ARBA"/>
</dbReference>
<feature type="domain" description="Tyrosine specific protein phosphatases" evidence="10">
    <location>
        <begin position="94"/>
        <end position="179"/>
    </location>
</feature>
<dbReference type="PROSITE" id="PS00383">
    <property type="entry name" value="TYR_PHOSPHATASE_1"/>
    <property type="match status" value="1"/>
</dbReference>